<dbReference type="FunFam" id="3.20.20.140:FF:000174">
    <property type="entry name" value="Dihydropyrimidinase-related protein 2"/>
    <property type="match status" value="1"/>
</dbReference>
<dbReference type="PANTHER" id="PTHR11647">
    <property type="entry name" value="HYDRANTOINASE/DIHYDROPYRIMIDINASE FAMILY MEMBER"/>
    <property type="match status" value="1"/>
</dbReference>
<comment type="caution">
    <text evidence="7">The sequence shown here is derived from an EMBL/GenBank/DDBJ whole genome shotgun (WGS) entry which is preliminary data.</text>
</comment>
<organism evidence="7 8">
    <name type="scientific">Vagococcus allomyrinae</name>
    <dbReference type="NCBI Taxonomy" id="2794353"/>
    <lineage>
        <taxon>Bacteria</taxon>
        <taxon>Bacillati</taxon>
        <taxon>Bacillota</taxon>
        <taxon>Bacilli</taxon>
        <taxon>Lactobacillales</taxon>
        <taxon>Enterococcaceae</taxon>
        <taxon>Vagococcus</taxon>
    </lineage>
</organism>
<comment type="similarity">
    <text evidence="2">Belongs to the metallo-dependent hydrolases superfamily. Hydantoinase/dihydropyrimidinase family.</text>
</comment>
<dbReference type="RefSeq" id="WP_209528733.1">
    <property type="nucleotide sequence ID" value="NZ_JAEEGA010000008.1"/>
</dbReference>
<dbReference type="InterPro" id="IPR011778">
    <property type="entry name" value="Hydantoinase/dihydroPyrase"/>
</dbReference>
<proteinExistence type="inferred from homology"/>
<dbReference type="InterPro" id="IPR050378">
    <property type="entry name" value="Metallo-dep_Hydrolases_sf"/>
</dbReference>
<dbReference type="Proteomes" id="UP000674938">
    <property type="component" value="Unassembled WGS sequence"/>
</dbReference>
<dbReference type="GO" id="GO:0004157">
    <property type="term" value="F:dihydropyrimidinase activity"/>
    <property type="evidence" value="ECO:0007669"/>
    <property type="project" value="UniProtKB-EC"/>
</dbReference>
<protein>
    <submittedName>
        <fullName evidence="7">Dihydropyrimidinase</fullName>
        <ecNumber evidence="7">3.5.2.2</ecNumber>
    </submittedName>
</protein>
<evidence type="ECO:0000313" key="8">
    <source>
        <dbReference type="Proteomes" id="UP000674938"/>
    </source>
</evidence>
<gene>
    <name evidence="7" type="primary">hydA</name>
    <name evidence="7" type="ORF">I6N95_13275</name>
</gene>
<evidence type="ECO:0000313" key="7">
    <source>
        <dbReference type="EMBL" id="MBP1041986.1"/>
    </source>
</evidence>
<dbReference type="SUPFAM" id="SSF51338">
    <property type="entry name" value="Composite domain of metallo-dependent hydrolases"/>
    <property type="match status" value="1"/>
</dbReference>
<comment type="PTM">
    <text evidence="5">Carbamylation allows a single lysine to coordinate two divalent metal cations.</text>
</comment>
<dbReference type="Gene3D" id="3.20.20.140">
    <property type="entry name" value="Metal-dependent hydrolases"/>
    <property type="match status" value="1"/>
</dbReference>
<dbReference type="InterPro" id="IPR032466">
    <property type="entry name" value="Metal_Hydrolase"/>
</dbReference>
<feature type="domain" description="Amidohydrolase-related" evidence="6">
    <location>
        <begin position="50"/>
        <end position="436"/>
    </location>
</feature>
<evidence type="ECO:0000259" key="6">
    <source>
        <dbReference type="Pfam" id="PF01979"/>
    </source>
</evidence>
<dbReference type="AlphaFoldDB" id="A0A940P985"/>
<evidence type="ECO:0000256" key="5">
    <source>
        <dbReference type="PIRSR" id="PIRSR611778-50"/>
    </source>
</evidence>
<dbReference type="GO" id="GO:0005829">
    <property type="term" value="C:cytosol"/>
    <property type="evidence" value="ECO:0007669"/>
    <property type="project" value="TreeGrafter"/>
</dbReference>
<dbReference type="CDD" id="cd01314">
    <property type="entry name" value="D-HYD"/>
    <property type="match status" value="1"/>
</dbReference>
<keyword evidence="4 7" id="KW-0378">Hydrolase</keyword>
<accession>A0A940P985</accession>
<dbReference type="Gene3D" id="2.30.40.10">
    <property type="entry name" value="Urease, subunit C, domain 1"/>
    <property type="match status" value="1"/>
</dbReference>
<reference evidence="7" key="1">
    <citation type="submission" date="2020-12" db="EMBL/GenBank/DDBJ databases">
        <title>Vagococcus allomyrinae sp. nov. and Enterococcus lavae sp. nov., isolated from the larvae of Allomyrina dichotoma.</title>
        <authorList>
            <person name="Lee S.D."/>
        </authorList>
    </citation>
    <scope>NUCLEOTIDE SEQUENCE</scope>
    <source>
        <strain evidence="7">BWB3-3</strain>
    </source>
</reference>
<dbReference type="InterPro" id="IPR011059">
    <property type="entry name" value="Metal-dep_hydrolase_composite"/>
</dbReference>
<name>A0A940P985_9ENTE</name>
<dbReference type="PANTHER" id="PTHR11647:SF1">
    <property type="entry name" value="COLLAPSIN RESPONSE MEDIATOR PROTEIN"/>
    <property type="match status" value="1"/>
</dbReference>
<dbReference type="SUPFAM" id="SSF51556">
    <property type="entry name" value="Metallo-dependent hydrolases"/>
    <property type="match status" value="1"/>
</dbReference>
<dbReference type="NCBIfam" id="TIGR02033">
    <property type="entry name" value="D-hydantoinase"/>
    <property type="match status" value="1"/>
</dbReference>
<dbReference type="EMBL" id="JAEEGA010000008">
    <property type="protein sequence ID" value="MBP1041986.1"/>
    <property type="molecule type" value="Genomic_DNA"/>
</dbReference>
<dbReference type="Pfam" id="PF01979">
    <property type="entry name" value="Amidohydro_1"/>
    <property type="match status" value="1"/>
</dbReference>
<keyword evidence="8" id="KW-1185">Reference proteome</keyword>
<dbReference type="EC" id="3.5.2.2" evidence="7"/>
<evidence type="ECO:0000256" key="3">
    <source>
        <dbReference type="ARBA" id="ARBA00022723"/>
    </source>
</evidence>
<sequence length="460" mass="50771">MAILLKGGTIVSASGRRQLDLRMEAEIIQEIGSDLAANPGDQVIDVQGQFLLPGFIDAHTHFELNNGVTDTADNFTTSSRGAIVGGTTSIIDFATPERGGTLRDCLAEWHQMAERKTSCDYSYHMSLIEWNQQIASEVPLMIEEGISSFKMYMAYDNLRTSDGAIFEAMLAIRKEHGMLGIHCENGDMVNELIKKLVGEGHVSTHYHPLSRPDSVEAEAVERYLMMADLAGLPVNIVHLSTQRSLESVKRARDRGQKVFVETCPHYLVLDDQLYDGPGFEGGKYVCSPPLRSKADQAYLWDNVISGEIDTISTDHCSFNFKGQKELGLLDFSKIPNGLPGVETRPILMYSYGVATGRITLEKMVALLSEKIARQFGMFPQKGILQVGSQADIVVWNPQGKGVISAKTQEQAVDYTPFEGMETVGSPRQVYLRGQLVAENGKVILGNQGRFIHRGTSDWTC</sequence>
<evidence type="ECO:0000256" key="4">
    <source>
        <dbReference type="ARBA" id="ARBA00022801"/>
    </source>
</evidence>
<evidence type="ECO:0000256" key="1">
    <source>
        <dbReference type="ARBA" id="ARBA00001947"/>
    </source>
</evidence>
<feature type="modified residue" description="N6-carboxylysine" evidence="5">
    <location>
        <position position="150"/>
    </location>
</feature>
<evidence type="ECO:0000256" key="2">
    <source>
        <dbReference type="ARBA" id="ARBA00008829"/>
    </source>
</evidence>
<dbReference type="GO" id="GO:0046872">
    <property type="term" value="F:metal ion binding"/>
    <property type="evidence" value="ECO:0007669"/>
    <property type="project" value="UniProtKB-KW"/>
</dbReference>
<keyword evidence="3" id="KW-0479">Metal-binding</keyword>
<dbReference type="InterPro" id="IPR006680">
    <property type="entry name" value="Amidohydro-rel"/>
</dbReference>
<comment type="cofactor">
    <cofactor evidence="1">
        <name>Zn(2+)</name>
        <dbReference type="ChEBI" id="CHEBI:29105"/>
    </cofactor>
</comment>